<evidence type="ECO:0000313" key="2">
    <source>
        <dbReference type="Proteomes" id="UP000255070"/>
    </source>
</evidence>
<protein>
    <submittedName>
        <fullName evidence="1">Uncharacterized protein</fullName>
    </submittedName>
</protein>
<dbReference type="EMBL" id="UFXL01000001">
    <property type="protein sequence ID" value="SUY77123.1"/>
    <property type="molecule type" value="Genomic_DNA"/>
</dbReference>
<evidence type="ECO:0000313" key="1">
    <source>
        <dbReference type="EMBL" id="SUY77123.1"/>
    </source>
</evidence>
<accession>A0A8B4S3S9</accession>
<dbReference type="Proteomes" id="UP000255070">
    <property type="component" value="Unassembled WGS sequence"/>
</dbReference>
<keyword evidence="2" id="KW-1185">Reference proteome</keyword>
<sequence>MTRVAIRNPNRTVLIDDSYENLTLHAKGSQFIKTPALGETYVPYFTFSVPMIGGVPPAIAIRCESRDMGMHIVHSVISGNNFVVTVLWQPKIPNGDDGILYWYAFYPTSKTSRGTGVVVLRNRHTNIVTFDSDLKYLRVVDVISGSSETTANYPAGRTYASMAMRIQYRVQTDNVYLEHVDAWRWSADWDILSARWTGSTLNIRNVSMRQADQGIPNEVGGVWQQVGFSFLVVDVTGY</sequence>
<proteinExistence type="predicted"/>
<dbReference type="AlphaFoldDB" id="A0A8B4S3S9"/>
<organism evidence="1 2">
    <name type="scientific">Comamonas testosteroni</name>
    <name type="common">Pseudomonas testosteroni</name>
    <dbReference type="NCBI Taxonomy" id="285"/>
    <lineage>
        <taxon>Bacteria</taxon>
        <taxon>Pseudomonadati</taxon>
        <taxon>Pseudomonadota</taxon>
        <taxon>Betaproteobacteria</taxon>
        <taxon>Burkholderiales</taxon>
        <taxon>Comamonadaceae</taxon>
        <taxon>Comamonas</taxon>
    </lineage>
</organism>
<reference evidence="1 2" key="1">
    <citation type="submission" date="2018-06" db="EMBL/GenBank/DDBJ databases">
        <authorList>
            <consortium name="Pathogen Informatics"/>
            <person name="Doyle S."/>
        </authorList>
    </citation>
    <scope>NUCLEOTIDE SEQUENCE [LARGE SCALE GENOMIC DNA]</scope>
    <source>
        <strain evidence="1 2">NCTC10698</strain>
    </source>
</reference>
<name>A0A8B4S3S9_COMTE</name>
<gene>
    <name evidence="1" type="ORF">NCTC10698_02013</name>
</gene>
<comment type="caution">
    <text evidence="1">The sequence shown here is derived from an EMBL/GenBank/DDBJ whole genome shotgun (WGS) entry which is preliminary data.</text>
</comment>